<feature type="domain" description="Topo IA-type catalytic" evidence="10">
    <location>
        <begin position="129"/>
        <end position="580"/>
    </location>
</feature>
<dbReference type="PROSITE" id="PS00396">
    <property type="entry name" value="TOPO_IA_1"/>
    <property type="match status" value="1"/>
</dbReference>
<dbReference type="SMART" id="SM00436">
    <property type="entry name" value="TOP1Bc"/>
    <property type="match status" value="1"/>
</dbReference>
<dbReference type="InterPro" id="IPR006171">
    <property type="entry name" value="TOPRIM_dom"/>
</dbReference>
<dbReference type="Gene3D" id="1.10.290.10">
    <property type="entry name" value="Topoisomerase I, domain 4"/>
    <property type="match status" value="1"/>
</dbReference>
<dbReference type="InterPro" id="IPR005733">
    <property type="entry name" value="TopoI_bac-type"/>
</dbReference>
<gene>
    <name evidence="8 11" type="primary">topA</name>
    <name evidence="11" type="ORF">ESB13_06630</name>
</gene>
<dbReference type="RefSeq" id="WP_129002227.1">
    <property type="nucleotide sequence ID" value="NZ_SDHZ01000001.1"/>
</dbReference>
<dbReference type="PROSITE" id="PS52039">
    <property type="entry name" value="TOPO_IA_2"/>
    <property type="match status" value="1"/>
</dbReference>
<dbReference type="Pfam" id="PF01131">
    <property type="entry name" value="Topoisom_bac"/>
    <property type="match status" value="2"/>
</dbReference>
<keyword evidence="12" id="KW-1185">Reference proteome</keyword>
<feature type="domain" description="Toprim" evidence="9">
    <location>
        <begin position="3"/>
        <end position="113"/>
    </location>
</feature>
<dbReference type="OrthoDB" id="9804262at2"/>
<comment type="function">
    <text evidence="8">Releases the supercoiling and torsional tension of DNA, which is introduced during the DNA replication and transcription, by transiently cleaving and rejoining one strand of the DNA duplex. Introduces a single-strand break via transesterification at a target site in duplex DNA. The scissile phosphodiester is attacked by the catalytic tyrosine of the enzyme, resulting in the formation of a DNA-(5'-phosphotyrosyl)-enzyme intermediate and the expulsion of a 3'-OH DNA strand. The free DNA strand then undergoes passage around the unbroken strand, thus removing DNA supercoils. Finally, in the religation step, the DNA 3'-OH attacks the covalent intermediate to expel the active-site tyrosine and restore the DNA phosphodiester backbone.</text>
</comment>
<dbReference type="PANTHER" id="PTHR42785:SF1">
    <property type="entry name" value="DNA TOPOISOMERASE"/>
    <property type="match status" value="1"/>
</dbReference>
<feature type="site" description="Interaction with DNA" evidence="8">
    <location>
        <position position="140"/>
    </location>
</feature>
<dbReference type="EMBL" id="SDHZ01000001">
    <property type="protein sequence ID" value="RXK86478.1"/>
    <property type="molecule type" value="Genomic_DNA"/>
</dbReference>
<evidence type="ECO:0000256" key="3">
    <source>
        <dbReference type="ARBA" id="ARBA00022723"/>
    </source>
</evidence>
<dbReference type="InterPro" id="IPR003602">
    <property type="entry name" value="Topo_IA_DNA-bd_dom"/>
</dbReference>
<dbReference type="GO" id="GO:0046872">
    <property type="term" value="F:metal ion binding"/>
    <property type="evidence" value="ECO:0007669"/>
    <property type="project" value="UniProtKB-KW"/>
</dbReference>
<dbReference type="NCBIfam" id="TIGR01051">
    <property type="entry name" value="topA_bact"/>
    <property type="match status" value="1"/>
</dbReference>
<comment type="caution">
    <text evidence="8">Lacks conserved residue(s) required for the propagation of feature annotation.</text>
</comment>
<keyword evidence="3" id="KW-0479">Metal-binding</keyword>
<feature type="site" description="Interaction with DNA" evidence="8">
    <location>
        <position position="479"/>
    </location>
</feature>
<dbReference type="InterPro" id="IPR023405">
    <property type="entry name" value="Topo_IA_core_domain"/>
</dbReference>
<evidence type="ECO:0000256" key="2">
    <source>
        <dbReference type="ARBA" id="ARBA00009446"/>
    </source>
</evidence>
<evidence type="ECO:0000256" key="6">
    <source>
        <dbReference type="ARBA" id="ARBA00023125"/>
    </source>
</evidence>
<dbReference type="InterPro" id="IPR023406">
    <property type="entry name" value="Topo_IA_AS"/>
</dbReference>
<dbReference type="InterPro" id="IPR028612">
    <property type="entry name" value="Topoisom_1_IA"/>
</dbReference>
<reference evidence="11 12" key="1">
    <citation type="submission" date="2019-01" db="EMBL/GenBank/DDBJ databases">
        <title>Filimonas sp. strain TTM-71.</title>
        <authorList>
            <person name="Chen W.-M."/>
        </authorList>
    </citation>
    <scope>NUCLEOTIDE SEQUENCE [LARGE SCALE GENOMIC DNA]</scope>
    <source>
        <strain evidence="11 12">TTM-71</strain>
    </source>
</reference>
<name>A0A4Q1DC08_9BACT</name>
<protein>
    <recommendedName>
        <fullName evidence="8">DNA topoisomerase 1</fullName>
        <ecNumber evidence="8">5.6.2.1</ecNumber>
    </recommendedName>
    <alternativeName>
        <fullName evidence="8">DNA topoisomerase I</fullName>
    </alternativeName>
</protein>
<feature type="site" description="Interaction with DNA" evidence="8">
    <location>
        <position position="139"/>
    </location>
</feature>
<dbReference type="Pfam" id="PF01751">
    <property type="entry name" value="Toprim"/>
    <property type="match status" value="1"/>
</dbReference>
<evidence type="ECO:0000256" key="5">
    <source>
        <dbReference type="ARBA" id="ARBA00023029"/>
    </source>
</evidence>
<dbReference type="InterPro" id="IPR013497">
    <property type="entry name" value="Topo_IA_cen"/>
</dbReference>
<proteinExistence type="inferred from homology"/>
<keyword evidence="4" id="KW-0460">Magnesium</keyword>
<evidence type="ECO:0000256" key="4">
    <source>
        <dbReference type="ARBA" id="ARBA00022842"/>
    </source>
</evidence>
<feature type="region of interest" description="Interaction with DNA" evidence="8">
    <location>
        <begin position="165"/>
        <end position="170"/>
    </location>
</feature>
<comment type="subunit">
    <text evidence="8">Monomer.</text>
</comment>
<dbReference type="InterPro" id="IPR013826">
    <property type="entry name" value="Topo_IA_cen_sub3"/>
</dbReference>
<dbReference type="CDD" id="cd03363">
    <property type="entry name" value="TOPRIM_TopoIA_TopoI"/>
    <property type="match status" value="1"/>
</dbReference>
<organism evidence="11 12">
    <name type="scientific">Filimonas effusa</name>
    <dbReference type="NCBI Taxonomy" id="2508721"/>
    <lineage>
        <taxon>Bacteria</taxon>
        <taxon>Pseudomonadati</taxon>
        <taxon>Bacteroidota</taxon>
        <taxon>Chitinophagia</taxon>
        <taxon>Chitinophagales</taxon>
        <taxon>Chitinophagaceae</taxon>
        <taxon>Filimonas</taxon>
    </lineage>
</organism>
<evidence type="ECO:0000313" key="11">
    <source>
        <dbReference type="EMBL" id="RXK86478.1"/>
    </source>
</evidence>
<feature type="site" description="Interaction with DNA" evidence="8">
    <location>
        <position position="155"/>
    </location>
</feature>
<evidence type="ECO:0000256" key="1">
    <source>
        <dbReference type="ARBA" id="ARBA00000213"/>
    </source>
</evidence>
<dbReference type="GO" id="GO:0003917">
    <property type="term" value="F:DNA topoisomerase type I (single strand cut, ATP-independent) activity"/>
    <property type="evidence" value="ECO:0007669"/>
    <property type="project" value="UniProtKB-UniRule"/>
</dbReference>
<comment type="caution">
    <text evidence="11">The sequence shown here is derived from an EMBL/GenBank/DDBJ whole genome shotgun (WGS) entry which is preliminary data.</text>
</comment>
<keyword evidence="6 8" id="KW-0238">DNA-binding</keyword>
<feature type="site" description="Interaction with DNA" evidence="8">
    <location>
        <position position="143"/>
    </location>
</feature>
<keyword evidence="5 8" id="KW-0799">Topoisomerase</keyword>
<dbReference type="InterPro" id="IPR034149">
    <property type="entry name" value="TOPRIM_TopoI"/>
</dbReference>
<dbReference type="SMART" id="SM00493">
    <property type="entry name" value="TOPRIM"/>
    <property type="match status" value="1"/>
</dbReference>
<evidence type="ECO:0000259" key="10">
    <source>
        <dbReference type="PROSITE" id="PS52039"/>
    </source>
</evidence>
<comment type="catalytic activity">
    <reaction evidence="1 8">
        <text>ATP-independent breakage of single-stranded DNA, followed by passage and rejoining.</text>
        <dbReference type="EC" id="5.6.2.1"/>
    </reaction>
</comment>
<sequence>MAKNLLIVESPAKAKTIEKILGEDFEVKSCYGHIRDLEKDDMGIDVNNNYHPRYMVPEDKEKVVKELKTLAKKSNEVWLASDEDREGESISWHLAEVLGLDPATTKRIVFHEITAPAIKKAVDTPRRINMDLVNAQQARRVLDRLVGFELSPVLWRKIGMQRSLSAGRVQSVAVRLIVEREREINQFTPESSYKVEALFAAKDINGKSVSFKADGPAKLNSQETAQQFLESCKGATYAVADVQVKPAKRTPAAPFTTSTLQQEASRKLGYGVAKTMLLAQKLYESGQITYMRTDSVNLSDTAMGDINNEINQSYGKQYYQSRRYKNKNESAQEAHEAIRPTYMNQHTVDDADTRRLYELIWKRTIASQMSDAEFEKTIAKISISTNKDQLTATGEVMKFDGFLKVYLEGKDEEDEEDTEGILPPLTVQQQLEFREMTATQKFTRPQPRYTEASLVKKLEELGIGRPSTYAPTISTIIKRNYVEKRDKEGVKRDVSILRLSKSGEVEKEVIQENTGAEKSKMFPTDLGMVVTDFLKQHFQKVMDYGFTARIEQEFDEIADGKLKWANMIDSFYKPFHSNIEVTLETAERAKGERELGIDAATGKKVIARMGRYGPMVQIGHADDEEKPRFAKLKSTQSIETISLDEAMELFKLPRNLGLFEGSEVTVNIGRFGPYAAHDKKFYSLNKEMDPYSVTLEEVAPMIEEKRKAKDERTIKVFEKEKIQVLRGPYGPYIKQGLRNYKLTKEQQEKAADLTIEEVKAIIEELKANPPKKVARKKKS</sequence>
<dbReference type="GO" id="GO:0003677">
    <property type="term" value="F:DNA binding"/>
    <property type="evidence" value="ECO:0007669"/>
    <property type="project" value="UniProtKB-KW"/>
</dbReference>
<dbReference type="HAMAP" id="MF_00952">
    <property type="entry name" value="Topoisom_1_prok"/>
    <property type="match status" value="1"/>
</dbReference>
<dbReference type="Gene3D" id="3.40.50.140">
    <property type="match status" value="1"/>
</dbReference>
<dbReference type="InterPro" id="IPR013825">
    <property type="entry name" value="Topo_IA_cen_sub2"/>
</dbReference>
<dbReference type="InterPro" id="IPR025589">
    <property type="entry name" value="Toprim_C_rpt"/>
</dbReference>
<dbReference type="PANTHER" id="PTHR42785">
    <property type="entry name" value="DNA TOPOISOMERASE, TYPE IA, CORE"/>
    <property type="match status" value="1"/>
</dbReference>
<dbReference type="PRINTS" id="PR00417">
    <property type="entry name" value="PRTPISMRASEI"/>
</dbReference>
<dbReference type="CDD" id="cd00186">
    <property type="entry name" value="TOP1Ac"/>
    <property type="match status" value="1"/>
</dbReference>
<dbReference type="GO" id="GO:0006265">
    <property type="term" value="P:DNA topological change"/>
    <property type="evidence" value="ECO:0007669"/>
    <property type="project" value="UniProtKB-UniRule"/>
</dbReference>
<dbReference type="PROSITE" id="PS50880">
    <property type="entry name" value="TOPRIM"/>
    <property type="match status" value="1"/>
</dbReference>
<accession>A0A4Q1DC08</accession>
<dbReference type="Gene3D" id="2.70.20.10">
    <property type="entry name" value="Topoisomerase I, domain 3"/>
    <property type="match status" value="1"/>
</dbReference>
<evidence type="ECO:0000259" key="9">
    <source>
        <dbReference type="PROSITE" id="PS50880"/>
    </source>
</evidence>
<dbReference type="SMART" id="SM00437">
    <property type="entry name" value="TOP1Ac"/>
    <property type="match status" value="1"/>
</dbReference>
<dbReference type="Proteomes" id="UP000290545">
    <property type="component" value="Unassembled WGS sequence"/>
</dbReference>
<evidence type="ECO:0000313" key="12">
    <source>
        <dbReference type="Proteomes" id="UP000290545"/>
    </source>
</evidence>
<feature type="site" description="Interaction with DNA" evidence="8">
    <location>
        <position position="33"/>
    </location>
</feature>
<keyword evidence="7 8" id="KW-0413">Isomerase</keyword>
<dbReference type="Gene3D" id="1.10.460.10">
    <property type="entry name" value="Topoisomerase I, domain 2"/>
    <property type="match status" value="2"/>
</dbReference>
<dbReference type="Pfam" id="PF13368">
    <property type="entry name" value="Toprim_C_rpt"/>
    <property type="match status" value="3"/>
</dbReference>
<dbReference type="InterPro" id="IPR000380">
    <property type="entry name" value="Topo_IA"/>
</dbReference>
<dbReference type="InterPro" id="IPR003601">
    <property type="entry name" value="Topo_IA_2"/>
</dbReference>
<dbReference type="AlphaFoldDB" id="A0A4Q1DC08"/>
<dbReference type="EC" id="5.6.2.1" evidence="8"/>
<evidence type="ECO:0000256" key="8">
    <source>
        <dbReference type="HAMAP-Rule" id="MF_00952"/>
    </source>
</evidence>
<feature type="active site" description="O-(5'-phospho-DNA)-tyrosine intermediate" evidence="8">
    <location>
        <position position="290"/>
    </location>
</feature>
<dbReference type="InterPro" id="IPR013824">
    <property type="entry name" value="Topo_IA_cen_sub1"/>
</dbReference>
<feature type="site" description="Interaction with DNA" evidence="8">
    <location>
        <position position="292"/>
    </location>
</feature>
<evidence type="ECO:0000256" key="7">
    <source>
        <dbReference type="ARBA" id="ARBA00023235"/>
    </source>
</evidence>
<dbReference type="SUPFAM" id="SSF56712">
    <property type="entry name" value="Prokaryotic type I DNA topoisomerase"/>
    <property type="match status" value="1"/>
</dbReference>
<comment type="similarity">
    <text evidence="2 8">Belongs to the type IA topoisomerase family.</text>
</comment>